<comment type="catalytic activity">
    <reaction evidence="9">
        <text>2-oxoglutarate + O2 + 2 H(+) = ethene + 3 CO2 + H2O</text>
        <dbReference type="Rhea" id="RHEA:31523"/>
        <dbReference type="ChEBI" id="CHEBI:15377"/>
        <dbReference type="ChEBI" id="CHEBI:15378"/>
        <dbReference type="ChEBI" id="CHEBI:15379"/>
        <dbReference type="ChEBI" id="CHEBI:16526"/>
        <dbReference type="ChEBI" id="CHEBI:16810"/>
        <dbReference type="ChEBI" id="CHEBI:18153"/>
        <dbReference type="EC" id="1.13.12.19"/>
    </reaction>
</comment>
<comment type="pathway">
    <text evidence="2">Alkene biosynthesis; ethylene biosynthesis via 2-oxoglutarate.</text>
</comment>
<dbReference type="PANTHER" id="PTHR47990">
    <property type="entry name" value="2-OXOGLUTARATE (2OG) AND FE(II)-DEPENDENT OXYGENASE SUPERFAMILY PROTEIN-RELATED"/>
    <property type="match status" value="1"/>
</dbReference>
<organism evidence="13 14">
    <name type="scientific">Paracidovorax anthurii</name>
    <dbReference type="NCBI Taxonomy" id="78229"/>
    <lineage>
        <taxon>Bacteria</taxon>
        <taxon>Pseudomonadati</taxon>
        <taxon>Pseudomonadota</taxon>
        <taxon>Betaproteobacteria</taxon>
        <taxon>Burkholderiales</taxon>
        <taxon>Comamonadaceae</taxon>
        <taxon>Paracidovorax</taxon>
    </lineage>
</organism>
<evidence type="ECO:0000256" key="10">
    <source>
        <dbReference type="ARBA" id="ARBA00049359"/>
    </source>
</evidence>
<dbReference type="GO" id="GO:0102276">
    <property type="term" value="F:2-oxoglutarate oxygenase/decarboxylase (ethylene-forming) activity"/>
    <property type="evidence" value="ECO:0007669"/>
    <property type="project" value="UniProtKB-EC"/>
</dbReference>
<evidence type="ECO:0000313" key="14">
    <source>
        <dbReference type="Proteomes" id="UP000248856"/>
    </source>
</evidence>
<keyword evidence="6" id="KW-0266">Ethylene biosynthesis</keyword>
<dbReference type="EC" id="1.14.20.7" evidence="3"/>
<evidence type="ECO:0000256" key="8">
    <source>
        <dbReference type="ARBA" id="ARBA00031282"/>
    </source>
</evidence>
<keyword evidence="13" id="KW-0223">Dioxygenase</keyword>
<dbReference type="GO" id="GO:0009693">
    <property type="term" value="P:ethylene biosynthetic process"/>
    <property type="evidence" value="ECO:0007669"/>
    <property type="project" value="UniProtKB-KW"/>
</dbReference>
<comment type="similarity">
    <text evidence="11">Belongs to the iron/ascorbate-dependent oxidoreductase family.</text>
</comment>
<sequence>MTELTTFQIPSAVGDTHSDIDLGLDIIQAWRRDGIIQIALDDAQDARTRQAFQASRDYFALPPQEKSRHLSDLNYAGYIASGEEITAGKADYSEIYTVCKDLPEDDPRVQQQWPCHGPAPWPGAGFQRDMTLFMEQLGAIGEKLLHLTALGLRSLGRLDDIHAIKRLTHDGWHHMRVLRFPCATPGNQGRGISSHTDYGLLVIAAQDDVGGLYIRPPVEGEARRRNWLPGESAAGMYENEDPWTFVRPTPRVVTAFPGDILQFLTGGYLLSTPHKVKLNTRERFALAYFHEPHFEASIQPLRPQPGDGQIHYGSHFTNMFMRSYPQRITTQRILREDRLNAWLAARAPAPANQPEAVEA</sequence>
<dbReference type="EC" id="1.13.12.19" evidence="4"/>
<dbReference type="InterPro" id="IPR044861">
    <property type="entry name" value="IPNS-like_FE2OG_OXY"/>
</dbReference>
<dbReference type="InterPro" id="IPR050231">
    <property type="entry name" value="Iron_ascorbate_oxido_reductase"/>
</dbReference>
<comment type="caution">
    <text evidence="13">The sequence shown here is derived from an EMBL/GenBank/DDBJ whole genome shotgun (WGS) entry which is preliminary data.</text>
</comment>
<dbReference type="SUPFAM" id="SSF51197">
    <property type="entry name" value="Clavaminate synthase-like"/>
    <property type="match status" value="1"/>
</dbReference>
<evidence type="ECO:0000256" key="4">
    <source>
        <dbReference type="ARBA" id="ARBA00012531"/>
    </source>
</evidence>
<accession>A0A328ZEX0</accession>
<evidence type="ECO:0000256" key="6">
    <source>
        <dbReference type="ARBA" id="ARBA00022666"/>
    </source>
</evidence>
<evidence type="ECO:0000256" key="2">
    <source>
        <dbReference type="ARBA" id="ARBA00004767"/>
    </source>
</evidence>
<evidence type="ECO:0000256" key="3">
    <source>
        <dbReference type="ARBA" id="ARBA00012293"/>
    </source>
</evidence>
<dbReference type="GO" id="GO:0051213">
    <property type="term" value="F:dioxygenase activity"/>
    <property type="evidence" value="ECO:0007669"/>
    <property type="project" value="UniProtKB-KW"/>
</dbReference>
<keyword evidence="14" id="KW-1185">Reference proteome</keyword>
<evidence type="ECO:0000256" key="7">
    <source>
        <dbReference type="ARBA" id="ARBA00031011"/>
    </source>
</evidence>
<name>A0A328ZEX0_9BURK</name>
<protein>
    <recommendedName>
        <fullName evidence="5">2-oxoglutarate-dependent ethylene/succinate-forming enzyme</fullName>
        <ecNumber evidence="4">1.13.12.19</ecNumber>
        <ecNumber evidence="3">1.14.20.7</ecNumber>
    </recommendedName>
    <alternativeName>
        <fullName evidence="7">2-oxoglutarate dioxygenase (ethylene-forming)</fullName>
    </alternativeName>
    <alternativeName>
        <fullName evidence="8">2-oxoglutarate/L-arginine monooxygenase/decarboxylase (succinate-forming)</fullName>
    </alternativeName>
</protein>
<dbReference type="GO" id="GO:0046872">
    <property type="term" value="F:metal ion binding"/>
    <property type="evidence" value="ECO:0007669"/>
    <property type="project" value="UniProtKB-KW"/>
</dbReference>
<dbReference type="Pfam" id="PF03171">
    <property type="entry name" value="2OG-FeII_Oxy"/>
    <property type="match status" value="1"/>
</dbReference>
<evidence type="ECO:0000259" key="12">
    <source>
        <dbReference type="PROSITE" id="PS51471"/>
    </source>
</evidence>
<evidence type="ECO:0000256" key="11">
    <source>
        <dbReference type="RuleBase" id="RU003682"/>
    </source>
</evidence>
<evidence type="ECO:0000313" key="13">
    <source>
        <dbReference type="EMBL" id="RAR84860.1"/>
    </source>
</evidence>
<dbReference type="Gene3D" id="2.60.120.330">
    <property type="entry name" value="B-lactam Antibiotic, Isopenicillin N Synthase, Chain"/>
    <property type="match status" value="1"/>
</dbReference>
<dbReference type="AlphaFoldDB" id="A0A328ZEX0"/>
<dbReference type="RefSeq" id="WP_111876543.1">
    <property type="nucleotide sequence ID" value="NZ_CBCSGC010000059.1"/>
</dbReference>
<evidence type="ECO:0000256" key="9">
    <source>
        <dbReference type="ARBA" id="ARBA00047725"/>
    </source>
</evidence>
<dbReference type="PROSITE" id="PS51471">
    <property type="entry name" value="FE2OG_OXY"/>
    <property type="match status" value="1"/>
</dbReference>
<evidence type="ECO:0000256" key="5">
    <source>
        <dbReference type="ARBA" id="ARBA00019045"/>
    </source>
</evidence>
<proteinExistence type="inferred from homology"/>
<dbReference type="Proteomes" id="UP000248856">
    <property type="component" value="Unassembled WGS sequence"/>
</dbReference>
<dbReference type="OrthoDB" id="21825at2"/>
<keyword evidence="11" id="KW-0479">Metal-binding</keyword>
<feature type="domain" description="Fe2OG dioxygenase" evidence="12">
    <location>
        <begin position="171"/>
        <end position="292"/>
    </location>
</feature>
<comment type="cofactor">
    <cofactor evidence="1">
        <name>Fe(2+)</name>
        <dbReference type="ChEBI" id="CHEBI:29033"/>
    </cofactor>
</comment>
<dbReference type="InterPro" id="IPR005123">
    <property type="entry name" value="Oxoglu/Fe-dep_dioxygenase_dom"/>
</dbReference>
<dbReference type="EMBL" id="QLTA01000009">
    <property type="protein sequence ID" value="RAR84860.1"/>
    <property type="molecule type" value="Genomic_DNA"/>
</dbReference>
<keyword evidence="11" id="KW-0408">Iron</keyword>
<gene>
    <name evidence="13" type="ORF">AX018_100992</name>
</gene>
<reference evidence="13 14" key="1">
    <citation type="submission" date="2018-06" db="EMBL/GenBank/DDBJ databases">
        <title>Genomic Encyclopedia of Archaeal and Bacterial Type Strains, Phase II (KMG-II): from individual species to whole genera.</title>
        <authorList>
            <person name="Goeker M."/>
        </authorList>
    </citation>
    <scope>NUCLEOTIDE SEQUENCE [LARGE SCALE GENOMIC DNA]</scope>
    <source>
        <strain evidence="13 14">CFPB 3232</strain>
    </source>
</reference>
<dbReference type="Pfam" id="PF14226">
    <property type="entry name" value="DIOX_N"/>
    <property type="match status" value="1"/>
</dbReference>
<dbReference type="InterPro" id="IPR027443">
    <property type="entry name" value="IPNS-like_sf"/>
</dbReference>
<comment type="catalytic activity">
    <reaction evidence="10">
        <text>L-arginine + 2-oxoglutarate + O2 = guanidine + L-glutamate 5-semialdehyde + succinate + CO2</text>
        <dbReference type="Rhea" id="RHEA:31535"/>
        <dbReference type="ChEBI" id="CHEBI:15379"/>
        <dbReference type="ChEBI" id="CHEBI:16526"/>
        <dbReference type="ChEBI" id="CHEBI:16810"/>
        <dbReference type="ChEBI" id="CHEBI:30031"/>
        <dbReference type="ChEBI" id="CHEBI:30087"/>
        <dbReference type="ChEBI" id="CHEBI:32682"/>
        <dbReference type="ChEBI" id="CHEBI:58066"/>
        <dbReference type="EC" id="1.14.20.7"/>
    </reaction>
</comment>
<keyword evidence="11" id="KW-0560">Oxidoreductase</keyword>
<dbReference type="InterPro" id="IPR026992">
    <property type="entry name" value="DIOX_N"/>
</dbReference>
<evidence type="ECO:0000256" key="1">
    <source>
        <dbReference type="ARBA" id="ARBA00001954"/>
    </source>
</evidence>